<gene>
    <name evidence="2" type="ORF">METZ01_LOCUS469327</name>
</gene>
<dbReference type="Pfam" id="PF02467">
    <property type="entry name" value="Whib"/>
    <property type="match status" value="1"/>
</dbReference>
<dbReference type="AlphaFoldDB" id="A0A383B9I3"/>
<proteinExistence type="predicted"/>
<feature type="domain" description="4Fe-4S Wbl-type" evidence="1">
    <location>
        <begin position="15"/>
        <end position="63"/>
    </location>
</feature>
<sequence>MAGNCAYPAWQGRGACRGFFANCFFPPSTNERRDEKRRREVRAKAICSNCQVEDECLDYALAI</sequence>
<evidence type="ECO:0000313" key="2">
    <source>
        <dbReference type="EMBL" id="SVE16473.1"/>
    </source>
</evidence>
<feature type="non-terminal residue" evidence="2">
    <location>
        <position position="63"/>
    </location>
</feature>
<organism evidence="2">
    <name type="scientific">marine metagenome</name>
    <dbReference type="NCBI Taxonomy" id="408172"/>
    <lineage>
        <taxon>unclassified sequences</taxon>
        <taxon>metagenomes</taxon>
        <taxon>ecological metagenomes</taxon>
    </lineage>
</organism>
<protein>
    <recommendedName>
        <fullName evidence="1">4Fe-4S Wbl-type domain-containing protein</fullName>
    </recommendedName>
</protein>
<evidence type="ECO:0000259" key="1">
    <source>
        <dbReference type="PROSITE" id="PS51674"/>
    </source>
</evidence>
<dbReference type="EMBL" id="UINC01198496">
    <property type="protein sequence ID" value="SVE16473.1"/>
    <property type="molecule type" value="Genomic_DNA"/>
</dbReference>
<dbReference type="InterPro" id="IPR034768">
    <property type="entry name" value="4FE4S_WBL"/>
</dbReference>
<accession>A0A383B9I3</accession>
<reference evidence="2" key="1">
    <citation type="submission" date="2018-05" db="EMBL/GenBank/DDBJ databases">
        <authorList>
            <person name="Lanie J.A."/>
            <person name="Ng W.-L."/>
            <person name="Kazmierczak K.M."/>
            <person name="Andrzejewski T.M."/>
            <person name="Davidsen T.M."/>
            <person name="Wayne K.J."/>
            <person name="Tettelin H."/>
            <person name="Glass J.I."/>
            <person name="Rusch D."/>
            <person name="Podicherti R."/>
            <person name="Tsui H.-C.T."/>
            <person name="Winkler M.E."/>
        </authorList>
    </citation>
    <scope>NUCLEOTIDE SEQUENCE</scope>
</reference>
<dbReference type="PROSITE" id="PS51674">
    <property type="entry name" value="4FE4S_WBL"/>
    <property type="match status" value="1"/>
</dbReference>
<name>A0A383B9I3_9ZZZZ</name>